<evidence type="ECO:0000256" key="4">
    <source>
        <dbReference type="ARBA" id="ARBA00022989"/>
    </source>
</evidence>
<organism evidence="6">
    <name type="scientific">Micromonas pusilla</name>
    <name type="common">Picoplanktonic green alga</name>
    <name type="synonym">Chromulina pusilla</name>
    <dbReference type="NCBI Taxonomy" id="38833"/>
    <lineage>
        <taxon>Eukaryota</taxon>
        <taxon>Viridiplantae</taxon>
        <taxon>Chlorophyta</taxon>
        <taxon>Mamiellophyceae</taxon>
        <taxon>Mamiellales</taxon>
        <taxon>Mamiellaceae</taxon>
        <taxon>Micromonas</taxon>
    </lineage>
</organism>
<dbReference type="InterPro" id="IPR051258">
    <property type="entry name" value="Diverse_Substrate_Transporter"/>
</dbReference>
<dbReference type="PANTHER" id="PTHR42920:SF5">
    <property type="entry name" value="EAMA DOMAIN-CONTAINING PROTEIN"/>
    <property type="match status" value="1"/>
</dbReference>
<reference evidence="6" key="1">
    <citation type="submission" date="2021-01" db="EMBL/GenBank/DDBJ databases">
        <authorList>
            <person name="Corre E."/>
            <person name="Pelletier E."/>
            <person name="Niang G."/>
            <person name="Scheremetjew M."/>
            <person name="Finn R."/>
            <person name="Kale V."/>
            <person name="Holt S."/>
            <person name="Cochrane G."/>
            <person name="Meng A."/>
            <person name="Brown T."/>
            <person name="Cohen L."/>
        </authorList>
    </citation>
    <scope>NUCLEOTIDE SEQUENCE</scope>
    <source>
        <strain evidence="6">CCAC1681</strain>
    </source>
</reference>
<evidence type="ECO:0000313" key="6">
    <source>
        <dbReference type="EMBL" id="CAD8441113.1"/>
    </source>
</evidence>
<gene>
    <name evidence="6" type="ORF">MSP1401_LOCUS6688</name>
</gene>
<dbReference type="EMBL" id="HBEN01008088">
    <property type="protein sequence ID" value="CAD8441113.1"/>
    <property type="molecule type" value="Transcribed_RNA"/>
</dbReference>
<sequence length="294" mass="31556">MPPELMLLLTAFVWGGYHPCMRMLLTDTTEHGSAPTPSEINLARFSLVAVLFVAQAACADAACFGRLGRRRGGDNGASLNSRGDAFGSTQSLLSAEEGAKGISRKKLNRVLSLDAWMSAPPATGPRSSAAGRNASLWGAACELAFWHFVTIAFQSTGVAYTGATRAGFIAASTTMMVPFVSTLAGEAVKSTTWIAACVAVCGTALIVFASDNARSERDVITTRLKKRGSFVRCVLRRRVDVDRKRRVGVLHVPAVKTRAKRQPAQTRRGAVVLYGVFRRRLVFSGAFDGVERRG</sequence>
<keyword evidence="4" id="KW-1133">Transmembrane helix</keyword>
<keyword evidence="3" id="KW-0812">Transmembrane</keyword>
<evidence type="ECO:0008006" key="7">
    <source>
        <dbReference type="Google" id="ProtNLM"/>
    </source>
</evidence>
<evidence type="ECO:0000256" key="5">
    <source>
        <dbReference type="ARBA" id="ARBA00023136"/>
    </source>
</evidence>
<evidence type="ECO:0000256" key="2">
    <source>
        <dbReference type="ARBA" id="ARBA00022475"/>
    </source>
</evidence>
<evidence type="ECO:0000256" key="3">
    <source>
        <dbReference type="ARBA" id="ARBA00022692"/>
    </source>
</evidence>
<dbReference type="AlphaFoldDB" id="A0A7S0D4K3"/>
<accession>A0A7S0D4K3</accession>
<dbReference type="PANTHER" id="PTHR42920">
    <property type="entry name" value="OS03G0707200 PROTEIN-RELATED"/>
    <property type="match status" value="1"/>
</dbReference>
<dbReference type="SUPFAM" id="SSF103481">
    <property type="entry name" value="Multidrug resistance efflux transporter EmrE"/>
    <property type="match status" value="1"/>
</dbReference>
<keyword evidence="2" id="KW-1003">Cell membrane</keyword>
<evidence type="ECO:0000256" key="1">
    <source>
        <dbReference type="ARBA" id="ARBA00004651"/>
    </source>
</evidence>
<dbReference type="GO" id="GO:0005886">
    <property type="term" value="C:plasma membrane"/>
    <property type="evidence" value="ECO:0007669"/>
    <property type="project" value="UniProtKB-SubCell"/>
</dbReference>
<keyword evidence="5" id="KW-0472">Membrane</keyword>
<comment type="subcellular location">
    <subcellularLocation>
        <location evidence="1">Cell membrane</location>
        <topology evidence="1">Multi-pass membrane protein</topology>
    </subcellularLocation>
</comment>
<dbReference type="InterPro" id="IPR037185">
    <property type="entry name" value="EmrE-like"/>
</dbReference>
<protein>
    <recommendedName>
        <fullName evidence="7">Drug/Metabolite transporter superfamily</fullName>
    </recommendedName>
</protein>
<proteinExistence type="predicted"/>
<name>A0A7S0D4K3_MICPS</name>